<keyword evidence="8 16" id="KW-0675">Receptor</keyword>
<keyword evidence="7 10" id="KW-0472">Membrane</keyword>
<dbReference type="Gene3D" id="2.40.170.20">
    <property type="entry name" value="TonB-dependent receptor, beta-barrel domain"/>
    <property type="match status" value="1"/>
</dbReference>
<feature type="chain" id="PRO_5024384992" evidence="13">
    <location>
        <begin position="30"/>
        <end position="673"/>
    </location>
</feature>
<keyword evidence="6 11" id="KW-0798">TonB box</keyword>
<evidence type="ECO:0000313" key="16">
    <source>
        <dbReference type="EMBL" id="BBO82435.1"/>
    </source>
</evidence>
<comment type="subcellular location">
    <subcellularLocation>
        <location evidence="1 10">Cell outer membrane</location>
        <topology evidence="1 10">Multi-pass membrane protein</topology>
    </subcellularLocation>
</comment>
<dbReference type="EMBL" id="AP021876">
    <property type="protein sequence ID" value="BBO82435.1"/>
    <property type="molecule type" value="Genomic_DNA"/>
</dbReference>
<comment type="similarity">
    <text evidence="10 11">Belongs to the TonB-dependent receptor family.</text>
</comment>
<evidence type="ECO:0000256" key="8">
    <source>
        <dbReference type="ARBA" id="ARBA00023170"/>
    </source>
</evidence>
<feature type="compositionally biased region" description="Polar residues" evidence="12">
    <location>
        <begin position="278"/>
        <end position="288"/>
    </location>
</feature>
<dbReference type="GO" id="GO:0015344">
    <property type="term" value="F:siderophore uptake transmembrane transporter activity"/>
    <property type="evidence" value="ECO:0007669"/>
    <property type="project" value="TreeGrafter"/>
</dbReference>
<gene>
    <name evidence="16" type="ORF">DSCO28_30010</name>
</gene>
<dbReference type="Pfam" id="PF07715">
    <property type="entry name" value="Plug"/>
    <property type="match status" value="1"/>
</dbReference>
<dbReference type="PROSITE" id="PS52016">
    <property type="entry name" value="TONB_DEPENDENT_REC_3"/>
    <property type="match status" value="1"/>
</dbReference>
<dbReference type="InterPro" id="IPR036942">
    <property type="entry name" value="Beta-barrel_TonB_sf"/>
</dbReference>
<name>A0A5K7ZP15_9BACT</name>
<dbReference type="SUPFAM" id="SSF56935">
    <property type="entry name" value="Porins"/>
    <property type="match status" value="1"/>
</dbReference>
<proteinExistence type="inferred from homology"/>
<feature type="domain" description="TonB-dependent receptor plug" evidence="15">
    <location>
        <begin position="73"/>
        <end position="164"/>
    </location>
</feature>
<dbReference type="GO" id="GO:0044718">
    <property type="term" value="P:siderophore transmembrane transport"/>
    <property type="evidence" value="ECO:0007669"/>
    <property type="project" value="TreeGrafter"/>
</dbReference>
<keyword evidence="5 13" id="KW-0732">Signal</keyword>
<evidence type="ECO:0000256" key="6">
    <source>
        <dbReference type="ARBA" id="ARBA00023077"/>
    </source>
</evidence>
<evidence type="ECO:0000256" key="10">
    <source>
        <dbReference type="PROSITE-ProRule" id="PRU01360"/>
    </source>
</evidence>
<evidence type="ECO:0000256" key="5">
    <source>
        <dbReference type="ARBA" id="ARBA00022729"/>
    </source>
</evidence>
<evidence type="ECO:0000313" key="17">
    <source>
        <dbReference type="Proteomes" id="UP000425960"/>
    </source>
</evidence>
<dbReference type="Proteomes" id="UP000425960">
    <property type="component" value="Chromosome"/>
</dbReference>
<dbReference type="InterPro" id="IPR012910">
    <property type="entry name" value="Plug_dom"/>
</dbReference>
<dbReference type="InterPro" id="IPR039426">
    <property type="entry name" value="TonB-dep_rcpt-like"/>
</dbReference>
<evidence type="ECO:0000256" key="4">
    <source>
        <dbReference type="ARBA" id="ARBA00022692"/>
    </source>
</evidence>
<dbReference type="AlphaFoldDB" id="A0A5K7ZP15"/>
<evidence type="ECO:0000256" key="13">
    <source>
        <dbReference type="SAM" id="SignalP"/>
    </source>
</evidence>
<accession>A0A5K7ZP15</accession>
<protein>
    <submittedName>
        <fullName evidence="16">TonB-dependent receptor</fullName>
    </submittedName>
</protein>
<dbReference type="GO" id="GO:0009279">
    <property type="term" value="C:cell outer membrane"/>
    <property type="evidence" value="ECO:0007669"/>
    <property type="project" value="UniProtKB-SubCell"/>
</dbReference>
<reference evidence="16 17" key="1">
    <citation type="submission" date="2019-11" db="EMBL/GenBank/DDBJ databases">
        <title>Comparative genomics of hydrocarbon-degrading Desulfosarcina strains.</title>
        <authorList>
            <person name="Watanabe M."/>
            <person name="Kojima H."/>
            <person name="Fukui M."/>
        </authorList>
    </citation>
    <scope>NUCLEOTIDE SEQUENCE [LARGE SCALE GENOMIC DNA]</scope>
    <source>
        <strain evidence="16 17">28bB2T</strain>
    </source>
</reference>
<sequence>MRHGKWCILLKLVISAVMLNAVSVFTCLAEDGQTTVQQLEEMVVHGSDINPGISMQPGKTTIELDEFSVIGDTDNVMDVLKTQAVVDFRGENDLDPGVDSIYLRGFESYRFVTALDGVTIQRTGGNGGSNLVDYATLPPFLIDRVEIIPGPHSAMVDAKAIGGAINFVSKAPQTTESLKPDLIVKGGYRTYNTMNSTLSAQGAVSKVSYDLAYRKYRTDGYLRNSASDMDTVYGRLGLVLPQDGFITLGASYSDADRERPVNNPAKDGSDYDPDYPVTSGTSLDPGQNPTWDSLSYNYRLNYQQALPIGRINLGAFYGKANRDRYYTSGTKLVHYDTHWWQQGGKITDTVGWTANHTTTLGFDYALMHDDLIEDEKTKRIDKQGSFLQHQWRIRPWLNLKLGVRYEDLNVWMSGNDQIYERHFAELIPKSFVTWDLGVLAAWLHDTSLSAGVSKIWHAPDAQFIYRGRSRVGKDLEPEHGMGYDLILSRRLWHDVAIKIDYSFYEIKDYFVSATNVDKVHRNGVDVELNGHIIDPLSFYLTYAWQDFKYKGDDEAGHTDVDQRAEHRIGAGLRYALTARTRLMLDYTFQSDEITEMYETDPETGEDVYVGDEAIDAYHVFDIGISYKLFEHFGWFQDGVLNAYVKNLFDESYLNATGYPAIDRTYGVGLSFKL</sequence>
<feature type="signal peptide" evidence="13">
    <location>
        <begin position="1"/>
        <end position="29"/>
    </location>
</feature>
<evidence type="ECO:0000256" key="1">
    <source>
        <dbReference type="ARBA" id="ARBA00004571"/>
    </source>
</evidence>
<evidence type="ECO:0000256" key="9">
    <source>
        <dbReference type="ARBA" id="ARBA00023237"/>
    </source>
</evidence>
<dbReference type="PANTHER" id="PTHR30069:SF29">
    <property type="entry name" value="HEMOGLOBIN AND HEMOGLOBIN-HAPTOGLOBIN-BINDING PROTEIN 1-RELATED"/>
    <property type="match status" value="1"/>
</dbReference>
<keyword evidence="9 10" id="KW-0998">Cell outer membrane</keyword>
<dbReference type="RefSeq" id="WP_155322897.1">
    <property type="nucleotide sequence ID" value="NZ_AP021876.1"/>
</dbReference>
<evidence type="ECO:0000256" key="3">
    <source>
        <dbReference type="ARBA" id="ARBA00022452"/>
    </source>
</evidence>
<feature type="region of interest" description="Disordered" evidence="12">
    <location>
        <begin position="256"/>
        <end position="288"/>
    </location>
</feature>
<keyword evidence="4 10" id="KW-0812">Transmembrane</keyword>
<dbReference type="PANTHER" id="PTHR30069">
    <property type="entry name" value="TONB-DEPENDENT OUTER MEMBRANE RECEPTOR"/>
    <property type="match status" value="1"/>
</dbReference>
<evidence type="ECO:0000256" key="11">
    <source>
        <dbReference type="RuleBase" id="RU003357"/>
    </source>
</evidence>
<evidence type="ECO:0000256" key="7">
    <source>
        <dbReference type="ARBA" id="ARBA00023136"/>
    </source>
</evidence>
<dbReference type="Pfam" id="PF00593">
    <property type="entry name" value="TonB_dep_Rec_b-barrel"/>
    <property type="match status" value="1"/>
</dbReference>
<keyword evidence="2 10" id="KW-0813">Transport</keyword>
<evidence type="ECO:0000256" key="2">
    <source>
        <dbReference type="ARBA" id="ARBA00022448"/>
    </source>
</evidence>
<evidence type="ECO:0000256" key="12">
    <source>
        <dbReference type="SAM" id="MobiDB-lite"/>
    </source>
</evidence>
<dbReference type="Gene3D" id="2.170.130.10">
    <property type="entry name" value="TonB-dependent receptor, plug domain"/>
    <property type="match status" value="1"/>
</dbReference>
<feature type="domain" description="TonB-dependent receptor-like beta-barrel" evidence="14">
    <location>
        <begin position="244"/>
        <end position="647"/>
    </location>
</feature>
<evidence type="ECO:0000259" key="14">
    <source>
        <dbReference type="Pfam" id="PF00593"/>
    </source>
</evidence>
<dbReference type="InterPro" id="IPR000531">
    <property type="entry name" value="Beta-barrel_TonB"/>
</dbReference>
<dbReference type="KEGG" id="dov:DSCO28_30010"/>
<evidence type="ECO:0000259" key="15">
    <source>
        <dbReference type="Pfam" id="PF07715"/>
    </source>
</evidence>
<dbReference type="InterPro" id="IPR037066">
    <property type="entry name" value="Plug_dom_sf"/>
</dbReference>
<organism evidence="16 17">
    <name type="scientific">Desulfosarcina ovata subsp. sediminis</name>
    <dbReference type="NCBI Taxonomy" id="885957"/>
    <lineage>
        <taxon>Bacteria</taxon>
        <taxon>Pseudomonadati</taxon>
        <taxon>Thermodesulfobacteriota</taxon>
        <taxon>Desulfobacteria</taxon>
        <taxon>Desulfobacterales</taxon>
        <taxon>Desulfosarcinaceae</taxon>
        <taxon>Desulfosarcina</taxon>
    </lineage>
</organism>
<keyword evidence="3 10" id="KW-1134">Transmembrane beta strand</keyword>